<evidence type="ECO:0000313" key="3">
    <source>
        <dbReference type="Proteomes" id="UP000191342"/>
    </source>
</evidence>
<dbReference type="OrthoDB" id="10485056at2759"/>
<name>A0A1V6SSU0_9EURO</name>
<keyword evidence="3" id="KW-1185">Reference proteome</keyword>
<evidence type="ECO:0000313" key="2">
    <source>
        <dbReference type="EMBL" id="OQE17086.1"/>
    </source>
</evidence>
<evidence type="ECO:0000256" key="1">
    <source>
        <dbReference type="SAM" id="MobiDB-lite"/>
    </source>
</evidence>
<organism evidence="2 3">
    <name type="scientific">Penicillium flavigenum</name>
    <dbReference type="NCBI Taxonomy" id="254877"/>
    <lineage>
        <taxon>Eukaryota</taxon>
        <taxon>Fungi</taxon>
        <taxon>Dikarya</taxon>
        <taxon>Ascomycota</taxon>
        <taxon>Pezizomycotina</taxon>
        <taxon>Eurotiomycetes</taxon>
        <taxon>Eurotiomycetidae</taxon>
        <taxon>Eurotiales</taxon>
        <taxon>Aspergillaceae</taxon>
        <taxon>Penicillium</taxon>
    </lineage>
</organism>
<gene>
    <name evidence="2" type="ORF">PENFLA_c025G00678</name>
</gene>
<proteinExistence type="predicted"/>
<feature type="compositionally biased region" description="Polar residues" evidence="1">
    <location>
        <begin position="132"/>
        <end position="145"/>
    </location>
</feature>
<dbReference type="AlphaFoldDB" id="A0A1V6SSU0"/>
<accession>A0A1V6SSU0</accession>
<sequence>MEGNEEWATGHCDFVTFTVFDDLDGLDIFDLCLGTIIMPSLDVLPILISSTTKKVRGIPAAIFTAISCEVIASALCVTKREGVGAGVNVIRVDMWNRHTDVQKLPFWGTSYGNSSESVVAMSDSFGWRMPSGTAQQANRNPGTPNTKRRKHSKQ</sequence>
<reference evidence="3" key="1">
    <citation type="journal article" date="2017" name="Nat. Microbiol.">
        <title>Global analysis of biosynthetic gene clusters reveals vast potential of secondary metabolite production in Penicillium species.</title>
        <authorList>
            <person name="Nielsen J.C."/>
            <person name="Grijseels S."/>
            <person name="Prigent S."/>
            <person name="Ji B."/>
            <person name="Dainat J."/>
            <person name="Nielsen K.F."/>
            <person name="Frisvad J.C."/>
            <person name="Workman M."/>
            <person name="Nielsen J."/>
        </authorList>
    </citation>
    <scope>NUCLEOTIDE SEQUENCE [LARGE SCALE GENOMIC DNA]</scope>
    <source>
        <strain evidence="3">IBT 14082</strain>
    </source>
</reference>
<comment type="caution">
    <text evidence="2">The sequence shown here is derived from an EMBL/GenBank/DDBJ whole genome shotgun (WGS) entry which is preliminary data.</text>
</comment>
<feature type="region of interest" description="Disordered" evidence="1">
    <location>
        <begin position="130"/>
        <end position="154"/>
    </location>
</feature>
<protein>
    <submittedName>
        <fullName evidence="2">Uncharacterized protein</fullName>
    </submittedName>
</protein>
<dbReference type="Proteomes" id="UP000191342">
    <property type="component" value="Unassembled WGS sequence"/>
</dbReference>
<dbReference type="EMBL" id="MLQL01000025">
    <property type="protein sequence ID" value="OQE17086.1"/>
    <property type="molecule type" value="Genomic_DNA"/>
</dbReference>